<dbReference type="InterPro" id="IPR042047">
    <property type="entry name" value="SleB_dom1"/>
</dbReference>
<proteinExistence type="predicted"/>
<reference evidence="2 3" key="1">
    <citation type="journal article" date="2015" name="Nature">
        <title>rRNA introns, odd ribosomes, and small enigmatic genomes across a large radiation of phyla.</title>
        <authorList>
            <person name="Brown C.T."/>
            <person name="Hug L.A."/>
            <person name="Thomas B.C."/>
            <person name="Sharon I."/>
            <person name="Castelle C.J."/>
            <person name="Singh A."/>
            <person name="Wilkins M.J."/>
            <person name="Williams K.H."/>
            <person name="Banfield J.F."/>
        </authorList>
    </citation>
    <scope>NUCLEOTIDE SEQUENCE [LARGE SCALE GENOMIC DNA]</scope>
</reference>
<name>A0A0G1QUI9_UNCKA</name>
<feature type="domain" description="Cell wall hydrolase SleB" evidence="1">
    <location>
        <begin position="268"/>
        <end position="392"/>
    </location>
</feature>
<sequence>MPDSPLRTLIAETQVKFTVNAFGLYAISVTASCGKSHGLKVKIDDQQFREVPPRKNIQTYDIPPAWNGNKLRGLKQTNVFLLILDEGEHIITFIPRDRVAVEAWDYRLVESPAKVSFSIENQAEDGDKRPWFTFVLVDLPLKSITAEADVAWHYLDGDDVKLIVDNKIERNPDSRLWRDWAWHAVPRQLLDGPRREQKTVTKNLASGLHYIEFWADKTPTLHQVTFDLGEFELKRIPSRNSPKWTEDFNDDTDVIILARLIFGEARNQSKEAMTGVGWVIKNRLRAKRSYFGYSYHEIILKNDHRYYQFSSFNPADPNYPVLIDPFNAADETTSKAWFEAYDVAESITADISKDPTEGATFFHSSDLSQEQFLIESVPGAIFTKRIGNILFYKDPNDA</sequence>
<gene>
    <name evidence="2" type="ORF">UX69_C0013G0007</name>
</gene>
<organism evidence="2 3">
    <name type="scientific">candidate division WWE3 bacterium GW2011_GWA2_46_9</name>
    <dbReference type="NCBI Taxonomy" id="1619111"/>
    <lineage>
        <taxon>Bacteria</taxon>
        <taxon>Katanobacteria</taxon>
    </lineage>
</organism>
<protein>
    <recommendedName>
        <fullName evidence="1">Cell wall hydrolase SleB domain-containing protein</fullName>
    </recommendedName>
</protein>
<dbReference type="PROSITE" id="PS51257">
    <property type="entry name" value="PROKAR_LIPOPROTEIN"/>
    <property type="match status" value="1"/>
</dbReference>
<evidence type="ECO:0000313" key="3">
    <source>
        <dbReference type="Proteomes" id="UP000033946"/>
    </source>
</evidence>
<evidence type="ECO:0000313" key="2">
    <source>
        <dbReference type="EMBL" id="KKU48611.1"/>
    </source>
</evidence>
<dbReference type="Gene3D" id="1.10.10.2520">
    <property type="entry name" value="Cell wall hydrolase SleB, domain 1"/>
    <property type="match status" value="1"/>
</dbReference>
<dbReference type="Pfam" id="PF07486">
    <property type="entry name" value="Hydrolase_2"/>
    <property type="match status" value="1"/>
</dbReference>
<comment type="caution">
    <text evidence="2">The sequence shown here is derived from an EMBL/GenBank/DDBJ whole genome shotgun (WGS) entry which is preliminary data.</text>
</comment>
<dbReference type="InterPro" id="IPR011105">
    <property type="entry name" value="Cell_wall_hydrolase_SleB"/>
</dbReference>
<evidence type="ECO:0000259" key="1">
    <source>
        <dbReference type="Pfam" id="PF07486"/>
    </source>
</evidence>
<accession>A0A0G1QUI9</accession>
<dbReference type="AlphaFoldDB" id="A0A0G1QUI9"/>
<dbReference type="EMBL" id="LCNE01000013">
    <property type="protein sequence ID" value="KKU48611.1"/>
    <property type="molecule type" value="Genomic_DNA"/>
</dbReference>
<dbReference type="GO" id="GO:0016787">
    <property type="term" value="F:hydrolase activity"/>
    <property type="evidence" value="ECO:0007669"/>
    <property type="project" value="InterPro"/>
</dbReference>
<dbReference type="Proteomes" id="UP000033946">
    <property type="component" value="Unassembled WGS sequence"/>
</dbReference>